<feature type="transmembrane region" description="Helical" evidence="7">
    <location>
        <begin position="114"/>
        <end position="140"/>
    </location>
</feature>
<sequence length="284" mass="30986">MAVCQPFLYKYGAGKDVVADGIGVEDIVRVGLWVYVGEPFYTVGTFSMKIAMVLLYLRMWESNTGFRKACYVTLVLLAINTIGFAVGAIFLAWPKNYYIGDSAMVRHYAHSIDIVGGFLALTGLNIAMDIWVILLPLVKLVTLRGITRSRKVGICVTFLLGFVVTACNVVRITRIVPLRNSVNFTRDIGSLALWSEVEVNLSFVTANIPALAGLWHRLTNTKRRSLRTTSGTLPSSSDSTIQMSSTTPEEPVRPESASSEDDSSGSNMNKGGVAYSAFATPPIK</sequence>
<dbReference type="EMBL" id="CAVMBE010000104">
    <property type="protein sequence ID" value="CAK4034095.1"/>
    <property type="molecule type" value="Genomic_DNA"/>
</dbReference>
<dbReference type="PANTHER" id="PTHR33048:SF143">
    <property type="entry name" value="EXTRACELLULAR MEMBRANE PROTEIN CFEM DOMAIN-CONTAINING PROTEIN-RELATED"/>
    <property type="match status" value="1"/>
</dbReference>
<evidence type="ECO:0000256" key="1">
    <source>
        <dbReference type="ARBA" id="ARBA00004141"/>
    </source>
</evidence>
<dbReference type="InterPro" id="IPR049326">
    <property type="entry name" value="Rhodopsin_dom_fungi"/>
</dbReference>
<dbReference type="AlphaFoldDB" id="A0AAI8Z7E5"/>
<dbReference type="Proteomes" id="UP001296104">
    <property type="component" value="Unassembled WGS sequence"/>
</dbReference>
<evidence type="ECO:0000256" key="2">
    <source>
        <dbReference type="ARBA" id="ARBA00022692"/>
    </source>
</evidence>
<reference evidence="9" key="1">
    <citation type="submission" date="2023-11" db="EMBL/GenBank/DDBJ databases">
        <authorList>
            <person name="Alioto T."/>
            <person name="Alioto T."/>
            <person name="Gomez Garrido J."/>
        </authorList>
    </citation>
    <scope>NUCLEOTIDE SEQUENCE</scope>
</reference>
<evidence type="ECO:0000256" key="5">
    <source>
        <dbReference type="ARBA" id="ARBA00038359"/>
    </source>
</evidence>
<proteinExistence type="inferred from homology"/>
<evidence type="ECO:0000313" key="9">
    <source>
        <dbReference type="EMBL" id="CAK4034095.1"/>
    </source>
</evidence>
<evidence type="ECO:0000256" key="4">
    <source>
        <dbReference type="ARBA" id="ARBA00023136"/>
    </source>
</evidence>
<evidence type="ECO:0000256" key="3">
    <source>
        <dbReference type="ARBA" id="ARBA00022989"/>
    </source>
</evidence>
<keyword evidence="4 7" id="KW-0472">Membrane</keyword>
<organism evidence="9 10">
    <name type="scientific">Lecanosticta acicola</name>
    <dbReference type="NCBI Taxonomy" id="111012"/>
    <lineage>
        <taxon>Eukaryota</taxon>
        <taxon>Fungi</taxon>
        <taxon>Dikarya</taxon>
        <taxon>Ascomycota</taxon>
        <taxon>Pezizomycotina</taxon>
        <taxon>Dothideomycetes</taxon>
        <taxon>Dothideomycetidae</taxon>
        <taxon>Mycosphaerellales</taxon>
        <taxon>Mycosphaerellaceae</taxon>
        <taxon>Lecanosticta</taxon>
    </lineage>
</organism>
<keyword evidence="3 7" id="KW-1133">Transmembrane helix</keyword>
<accession>A0AAI8Z7E5</accession>
<feature type="domain" description="Rhodopsin" evidence="8">
    <location>
        <begin position="7"/>
        <end position="216"/>
    </location>
</feature>
<evidence type="ECO:0000259" key="8">
    <source>
        <dbReference type="Pfam" id="PF20684"/>
    </source>
</evidence>
<feature type="compositionally biased region" description="Low complexity" evidence="6">
    <location>
        <begin position="235"/>
        <end position="247"/>
    </location>
</feature>
<evidence type="ECO:0000256" key="6">
    <source>
        <dbReference type="SAM" id="MobiDB-lite"/>
    </source>
</evidence>
<feature type="transmembrane region" description="Helical" evidence="7">
    <location>
        <begin position="39"/>
        <end position="57"/>
    </location>
</feature>
<evidence type="ECO:0000256" key="7">
    <source>
        <dbReference type="SAM" id="Phobius"/>
    </source>
</evidence>
<gene>
    <name evidence="9" type="ORF">LECACI_7A009253</name>
</gene>
<protein>
    <recommendedName>
        <fullName evidence="8">Rhodopsin domain-containing protein</fullName>
    </recommendedName>
</protein>
<evidence type="ECO:0000313" key="10">
    <source>
        <dbReference type="Proteomes" id="UP001296104"/>
    </source>
</evidence>
<dbReference type="InterPro" id="IPR052337">
    <property type="entry name" value="SAT4-like"/>
</dbReference>
<comment type="similarity">
    <text evidence="5">Belongs to the SAT4 family.</text>
</comment>
<dbReference type="Pfam" id="PF20684">
    <property type="entry name" value="Fung_rhodopsin"/>
    <property type="match status" value="1"/>
</dbReference>
<feature type="region of interest" description="Disordered" evidence="6">
    <location>
        <begin position="226"/>
        <end position="284"/>
    </location>
</feature>
<dbReference type="PANTHER" id="PTHR33048">
    <property type="entry name" value="PTH11-LIKE INTEGRAL MEMBRANE PROTEIN (AFU_ORTHOLOGUE AFUA_5G11245)"/>
    <property type="match status" value="1"/>
</dbReference>
<comment type="subcellular location">
    <subcellularLocation>
        <location evidence="1">Membrane</location>
        <topology evidence="1">Multi-pass membrane protein</topology>
    </subcellularLocation>
</comment>
<dbReference type="GO" id="GO:0016020">
    <property type="term" value="C:membrane"/>
    <property type="evidence" value="ECO:0007669"/>
    <property type="project" value="UniProtKB-SubCell"/>
</dbReference>
<name>A0AAI8Z7E5_9PEZI</name>
<keyword evidence="2 7" id="KW-0812">Transmembrane</keyword>
<comment type="caution">
    <text evidence="9">The sequence shown here is derived from an EMBL/GenBank/DDBJ whole genome shotgun (WGS) entry which is preliminary data.</text>
</comment>
<feature type="transmembrane region" description="Helical" evidence="7">
    <location>
        <begin position="69"/>
        <end position="94"/>
    </location>
</feature>
<feature type="transmembrane region" description="Helical" evidence="7">
    <location>
        <begin position="152"/>
        <end position="172"/>
    </location>
</feature>
<keyword evidence="10" id="KW-1185">Reference proteome</keyword>